<dbReference type="InterPro" id="IPR050397">
    <property type="entry name" value="Env_Response_Regulators"/>
</dbReference>
<dbReference type="InterPro" id="IPR036390">
    <property type="entry name" value="WH_DNA-bd_sf"/>
</dbReference>
<dbReference type="Pfam" id="PF13545">
    <property type="entry name" value="HTH_Crp_2"/>
    <property type="match status" value="1"/>
</dbReference>
<protein>
    <submittedName>
        <fullName evidence="6">Crp/Fnr family transcriptional regulator</fullName>
    </submittedName>
</protein>
<organism evidence="6 7">
    <name type="scientific">Noviherbaspirillum album</name>
    <dbReference type="NCBI Taxonomy" id="3080276"/>
    <lineage>
        <taxon>Bacteria</taxon>
        <taxon>Pseudomonadati</taxon>
        <taxon>Pseudomonadota</taxon>
        <taxon>Betaproteobacteria</taxon>
        <taxon>Burkholderiales</taxon>
        <taxon>Oxalobacteraceae</taxon>
        <taxon>Noviherbaspirillum</taxon>
    </lineage>
</organism>
<evidence type="ECO:0000259" key="4">
    <source>
        <dbReference type="PROSITE" id="PS50042"/>
    </source>
</evidence>
<dbReference type="RefSeq" id="WP_326505675.1">
    <property type="nucleotide sequence ID" value="NZ_JAWIIV010000004.1"/>
</dbReference>
<evidence type="ECO:0000313" key="7">
    <source>
        <dbReference type="Proteomes" id="UP001352263"/>
    </source>
</evidence>
<keyword evidence="2" id="KW-0238">DNA-binding</keyword>
<feature type="domain" description="HTH crp-type" evidence="5">
    <location>
        <begin position="155"/>
        <end position="225"/>
    </location>
</feature>
<dbReference type="Gene3D" id="2.60.120.10">
    <property type="entry name" value="Jelly Rolls"/>
    <property type="match status" value="1"/>
</dbReference>
<dbReference type="Gene3D" id="1.10.10.10">
    <property type="entry name" value="Winged helix-like DNA-binding domain superfamily/Winged helix DNA-binding domain"/>
    <property type="match status" value="1"/>
</dbReference>
<accession>A0ABU6J6I4</accession>
<keyword evidence="7" id="KW-1185">Reference proteome</keyword>
<name>A0ABU6J6I4_9BURK</name>
<comment type="caution">
    <text evidence="6">The sequence shown here is derived from an EMBL/GenBank/DDBJ whole genome shotgun (WGS) entry which is preliminary data.</text>
</comment>
<evidence type="ECO:0000256" key="1">
    <source>
        <dbReference type="ARBA" id="ARBA00023015"/>
    </source>
</evidence>
<dbReference type="SMART" id="SM00419">
    <property type="entry name" value="HTH_CRP"/>
    <property type="match status" value="1"/>
</dbReference>
<evidence type="ECO:0000259" key="5">
    <source>
        <dbReference type="PROSITE" id="PS51063"/>
    </source>
</evidence>
<dbReference type="Proteomes" id="UP001352263">
    <property type="component" value="Unassembled WGS sequence"/>
</dbReference>
<dbReference type="InterPro" id="IPR012318">
    <property type="entry name" value="HTH_CRP"/>
</dbReference>
<gene>
    <name evidence="6" type="ORF">RY831_07365</name>
</gene>
<proteinExistence type="predicted"/>
<dbReference type="InterPro" id="IPR036388">
    <property type="entry name" value="WH-like_DNA-bd_sf"/>
</dbReference>
<dbReference type="Pfam" id="PF00027">
    <property type="entry name" value="cNMP_binding"/>
    <property type="match status" value="1"/>
</dbReference>
<evidence type="ECO:0000256" key="3">
    <source>
        <dbReference type="ARBA" id="ARBA00023163"/>
    </source>
</evidence>
<evidence type="ECO:0000313" key="6">
    <source>
        <dbReference type="EMBL" id="MEC4718960.1"/>
    </source>
</evidence>
<dbReference type="SUPFAM" id="SSF46785">
    <property type="entry name" value="Winged helix' DNA-binding domain"/>
    <property type="match status" value="1"/>
</dbReference>
<dbReference type="SMART" id="SM00100">
    <property type="entry name" value="cNMP"/>
    <property type="match status" value="1"/>
</dbReference>
<dbReference type="InterPro" id="IPR018490">
    <property type="entry name" value="cNMP-bd_dom_sf"/>
</dbReference>
<dbReference type="InterPro" id="IPR014710">
    <property type="entry name" value="RmlC-like_jellyroll"/>
</dbReference>
<dbReference type="PANTHER" id="PTHR24567:SF68">
    <property type="entry name" value="DNA-BINDING TRANSCRIPTIONAL DUAL REGULATOR CRP"/>
    <property type="match status" value="1"/>
</dbReference>
<dbReference type="CDD" id="cd00038">
    <property type="entry name" value="CAP_ED"/>
    <property type="match status" value="1"/>
</dbReference>
<feature type="domain" description="Cyclic nucleotide-binding" evidence="4">
    <location>
        <begin position="21"/>
        <end position="124"/>
    </location>
</feature>
<sequence length="232" mass="25997">MNPPKSQSQPLLRDVLRQSIWAKGLTPEQMARVEAETVEAFVPKGGYVCRKGEPVDAWMGIIEGLAKMTNLSPEGKSITFTGMQAGAWFGEGSLLKKEPRKYDVTALRDSRIARMPASTFQWLLDTSLPFTHFLLMQLNERLGQFIGMVEFDRLLDVDSRVARCLAAMFNSHLYPGANPLLQISQEEIGYLSGASRQRVNQALQVLEKEGLLRVDYGGIHILDLDGLRRFQA</sequence>
<dbReference type="EMBL" id="JAWIIV010000004">
    <property type="protein sequence ID" value="MEC4718960.1"/>
    <property type="molecule type" value="Genomic_DNA"/>
</dbReference>
<keyword evidence="3" id="KW-0804">Transcription</keyword>
<dbReference type="InterPro" id="IPR000595">
    <property type="entry name" value="cNMP-bd_dom"/>
</dbReference>
<dbReference type="SUPFAM" id="SSF51206">
    <property type="entry name" value="cAMP-binding domain-like"/>
    <property type="match status" value="1"/>
</dbReference>
<dbReference type="PROSITE" id="PS51063">
    <property type="entry name" value="HTH_CRP_2"/>
    <property type="match status" value="1"/>
</dbReference>
<evidence type="ECO:0000256" key="2">
    <source>
        <dbReference type="ARBA" id="ARBA00023125"/>
    </source>
</evidence>
<dbReference type="PANTHER" id="PTHR24567">
    <property type="entry name" value="CRP FAMILY TRANSCRIPTIONAL REGULATORY PROTEIN"/>
    <property type="match status" value="1"/>
</dbReference>
<reference evidence="6 7" key="1">
    <citation type="submission" date="2023-10" db="EMBL/GenBank/DDBJ databases">
        <title>Noviherbaspirillum sp. CPCC 100848 genome assembly.</title>
        <authorList>
            <person name="Li X.Y."/>
            <person name="Fang X.M."/>
        </authorList>
    </citation>
    <scope>NUCLEOTIDE SEQUENCE [LARGE SCALE GENOMIC DNA]</scope>
    <source>
        <strain evidence="6 7">CPCC 100848</strain>
    </source>
</reference>
<keyword evidence="1" id="KW-0805">Transcription regulation</keyword>
<dbReference type="PROSITE" id="PS50042">
    <property type="entry name" value="CNMP_BINDING_3"/>
    <property type="match status" value="1"/>
</dbReference>